<evidence type="ECO:0000259" key="3">
    <source>
        <dbReference type="PROSITE" id="PS50930"/>
    </source>
</evidence>
<dbReference type="PROSITE" id="PS50110">
    <property type="entry name" value="RESPONSE_REGULATORY"/>
    <property type="match status" value="1"/>
</dbReference>
<feature type="domain" description="Response regulatory" evidence="2">
    <location>
        <begin position="2"/>
        <end position="116"/>
    </location>
</feature>
<dbReference type="GO" id="GO:0000156">
    <property type="term" value="F:phosphorelay response regulator activity"/>
    <property type="evidence" value="ECO:0007669"/>
    <property type="project" value="InterPro"/>
</dbReference>
<dbReference type="InterPro" id="IPR007492">
    <property type="entry name" value="LytTR_DNA-bd_dom"/>
</dbReference>
<accession>A0AAJ5WTV2</accession>
<evidence type="ECO:0000259" key="2">
    <source>
        <dbReference type="PROSITE" id="PS50110"/>
    </source>
</evidence>
<dbReference type="InterPro" id="IPR011006">
    <property type="entry name" value="CheY-like_superfamily"/>
</dbReference>
<dbReference type="Pfam" id="PF04397">
    <property type="entry name" value="LytTR"/>
    <property type="match status" value="1"/>
</dbReference>
<sequence length="248" mass="28379">MHIIIISEDASATSSLRALVKKTIPEITEVRVTTDFSKVSDLIRSFKPSILFIDAAIIPRAGYDMFKKLPEDIRARLVIFTQPDEQVVNAIRFSMVEFITQPFIGEALRASFDRLTAQPANMPAAQTMYSNLLRNVTAKNTSDLRLTLTSGEGTFFYHIDDIIRLESDPPFTWFYFTNRKPLPIPQALKVFEELLIQQGFLPVHKSYLINKTHVLEFTAHGTITLSDRTQVEISRRRKEEMLKALESR</sequence>
<dbReference type="PROSITE" id="PS50930">
    <property type="entry name" value="HTH_LYTTR"/>
    <property type="match status" value="1"/>
</dbReference>
<feature type="modified residue" description="4-aspartylphosphate" evidence="1">
    <location>
        <position position="54"/>
    </location>
</feature>
<dbReference type="PANTHER" id="PTHR37299">
    <property type="entry name" value="TRANSCRIPTIONAL REGULATOR-RELATED"/>
    <property type="match status" value="1"/>
</dbReference>
<proteinExistence type="predicted"/>
<dbReference type="InterPro" id="IPR001789">
    <property type="entry name" value="Sig_transdc_resp-reg_receiver"/>
</dbReference>
<dbReference type="Proteomes" id="UP001220610">
    <property type="component" value="Chromosome"/>
</dbReference>
<organism evidence="4 5">
    <name type="scientific">Candidatus Pseudobacter hemicellulosilyticus</name>
    <dbReference type="NCBI Taxonomy" id="3121375"/>
    <lineage>
        <taxon>Bacteria</taxon>
        <taxon>Pseudomonadati</taxon>
        <taxon>Bacteroidota</taxon>
        <taxon>Chitinophagia</taxon>
        <taxon>Chitinophagales</taxon>
        <taxon>Chitinophagaceae</taxon>
        <taxon>Pseudobacter</taxon>
    </lineage>
</organism>
<name>A0AAJ5WTV2_9BACT</name>
<dbReference type="Gene3D" id="3.40.50.2300">
    <property type="match status" value="1"/>
</dbReference>
<dbReference type="SUPFAM" id="SSF52172">
    <property type="entry name" value="CheY-like"/>
    <property type="match status" value="1"/>
</dbReference>
<dbReference type="Gene3D" id="2.40.50.1020">
    <property type="entry name" value="LytTr DNA-binding domain"/>
    <property type="match status" value="1"/>
</dbReference>
<evidence type="ECO:0000313" key="5">
    <source>
        <dbReference type="Proteomes" id="UP001220610"/>
    </source>
</evidence>
<evidence type="ECO:0000313" key="4">
    <source>
        <dbReference type="EMBL" id="WEK36640.1"/>
    </source>
</evidence>
<evidence type="ECO:0000256" key="1">
    <source>
        <dbReference type="PROSITE-ProRule" id="PRU00169"/>
    </source>
</evidence>
<gene>
    <name evidence="4" type="ORF">P0Y53_03925</name>
</gene>
<protein>
    <submittedName>
        <fullName evidence="4">LytTR family DNA-binding domain-containing protein</fullName>
    </submittedName>
</protein>
<dbReference type="InterPro" id="IPR046947">
    <property type="entry name" value="LytR-like"/>
</dbReference>
<feature type="domain" description="HTH LytTR-type" evidence="3">
    <location>
        <begin position="146"/>
        <end position="247"/>
    </location>
</feature>
<keyword evidence="4" id="KW-0238">DNA-binding</keyword>
<reference evidence="4" key="1">
    <citation type="submission" date="2023-03" db="EMBL/GenBank/DDBJ databases">
        <title>Andean soil-derived lignocellulolytic bacterial consortium as a source of novel taxa and putative plastic-active enzymes.</title>
        <authorList>
            <person name="Diaz-Garcia L."/>
            <person name="Chuvochina M."/>
            <person name="Feuerriegel G."/>
            <person name="Bunk B."/>
            <person name="Sproer C."/>
            <person name="Streit W.R."/>
            <person name="Rodriguez L.M."/>
            <person name="Overmann J."/>
            <person name="Jimenez D.J."/>
        </authorList>
    </citation>
    <scope>NUCLEOTIDE SEQUENCE</scope>
    <source>
        <strain evidence="4">MAG 7</strain>
    </source>
</reference>
<dbReference type="GO" id="GO:0003677">
    <property type="term" value="F:DNA binding"/>
    <property type="evidence" value="ECO:0007669"/>
    <property type="project" value="UniProtKB-KW"/>
</dbReference>
<keyword evidence="1" id="KW-0597">Phosphoprotein</keyword>
<dbReference type="EMBL" id="CP119311">
    <property type="protein sequence ID" value="WEK36640.1"/>
    <property type="molecule type" value="Genomic_DNA"/>
</dbReference>
<dbReference type="SMART" id="SM00850">
    <property type="entry name" value="LytTR"/>
    <property type="match status" value="1"/>
</dbReference>
<dbReference type="AlphaFoldDB" id="A0AAJ5WTV2"/>
<dbReference type="PANTHER" id="PTHR37299:SF1">
    <property type="entry name" value="STAGE 0 SPORULATION PROTEIN A HOMOLOG"/>
    <property type="match status" value="1"/>
</dbReference>